<keyword evidence="3" id="KW-1185">Reference proteome</keyword>
<evidence type="ECO:0000313" key="3">
    <source>
        <dbReference type="Proteomes" id="UP000199158"/>
    </source>
</evidence>
<reference evidence="2 3" key="1">
    <citation type="submission" date="2016-10" db="EMBL/GenBank/DDBJ databases">
        <authorList>
            <person name="de Groot N.N."/>
        </authorList>
    </citation>
    <scope>NUCLEOTIDE SEQUENCE [LARGE SCALE GENOMIC DNA]</scope>
    <source>
        <strain evidence="2 3">CGMCC 1.5070</strain>
    </source>
</reference>
<dbReference type="RefSeq" id="WP_092754134.1">
    <property type="nucleotide sequence ID" value="NZ_FOCG01000001.1"/>
</dbReference>
<dbReference type="Pfam" id="PF13306">
    <property type="entry name" value="LRR_5"/>
    <property type="match status" value="2"/>
</dbReference>
<protein>
    <submittedName>
        <fullName evidence="2">Leucine rich repeat-containing protein</fullName>
    </submittedName>
</protein>
<accession>A0A1H8BP91</accession>
<evidence type="ECO:0000313" key="2">
    <source>
        <dbReference type="EMBL" id="SEM84655.1"/>
    </source>
</evidence>
<feature type="chain" id="PRO_5039342615" evidence="1">
    <location>
        <begin position="23"/>
        <end position="274"/>
    </location>
</feature>
<name>A0A1H8BP91_9FIRM</name>
<dbReference type="AlphaFoldDB" id="A0A1H8BP91"/>
<gene>
    <name evidence="2" type="ORF">SAMN05216180_2024</name>
</gene>
<sequence length="274" mass="31444">MKKSLRIIVFIAVLVCTLTALAITSFAAYNANDWQIEGDEVWRYKGTEYKLQPDDWPENVTTVADGAFGDAKQLNAITIPSYIRELGMTNLLYCDKITTIVNLSKNNQRISHRPGYDIPIRNHRVAYGYSSNIDFKNFVVKQGYQWKELPDDFSNDWVIRDGQILYYRGLAEKLSLNDWPKNISVVADGAFADAPLLSSLTIPPYIKELGMTNLLYCDNIKVIINLSRDNQKISHRPGYDGRITDRRIAMGYSSNKEYKDFVVNQGYEWKELPF</sequence>
<dbReference type="Gene3D" id="3.80.10.10">
    <property type="entry name" value="Ribonuclease Inhibitor"/>
    <property type="match status" value="1"/>
</dbReference>
<dbReference type="InterPro" id="IPR026906">
    <property type="entry name" value="LRR_5"/>
</dbReference>
<organism evidence="2 3">
    <name type="scientific">Hydrogenoanaerobacterium saccharovorans</name>
    <dbReference type="NCBI Taxonomy" id="474960"/>
    <lineage>
        <taxon>Bacteria</taxon>
        <taxon>Bacillati</taxon>
        <taxon>Bacillota</taxon>
        <taxon>Clostridia</taxon>
        <taxon>Eubacteriales</taxon>
        <taxon>Oscillospiraceae</taxon>
        <taxon>Hydrogenoanaerobacterium</taxon>
    </lineage>
</organism>
<feature type="signal peptide" evidence="1">
    <location>
        <begin position="1"/>
        <end position="22"/>
    </location>
</feature>
<proteinExistence type="predicted"/>
<dbReference type="EMBL" id="FOCG01000001">
    <property type="protein sequence ID" value="SEM84655.1"/>
    <property type="molecule type" value="Genomic_DNA"/>
</dbReference>
<keyword evidence="1" id="KW-0732">Signal</keyword>
<dbReference type="InterPro" id="IPR032675">
    <property type="entry name" value="LRR_dom_sf"/>
</dbReference>
<dbReference type="Proteomes" id="UP000199158">
    <property type="component" value="Unassembled WGS sequence"/>
</dbReference>
<evidence type="ECO:0000256" key="1">
    <source>
        <dbReference type="SAM" id="SignalP"/>
    </source>
</evidence>